<dbReference type="PRINTS" id="PR00508">
    <property type="entry name" value="S21N4MTFRASE"/>
</dbReference>
<name>A0AA45R3V4_9PSEU</name>
<dbReference type="PROSITE" id="PS00092">
    <property type="entry name" value="N6_MTASE"/>
    <property type="match status" value="1"/>
</dbReference>
<evidence type="ECO:0000256" key="2">
    <source>
        <dbReference type="ARBA" id="ARBA00022603"/>
    </source>
</evidence>
<gene>
    <name evidence="6" type="ORF">KCV87_32250</name>
</gene>
<dbReference type="InterPro" id="IPR002052">
    <property type="entry name" value="DNA_methylase_N6_adenine_CS"/>
</dbReference>
<dbReference type="GO" id="GO:0003677">
    <property type="term" value="F:DNA binding"/>
    <property type="evidence" value="ECO:0007669"/>
    <property type="project" value="InterPro"/>
</dbReference>
<dbReference type="Proteomes" id="UP000677152">
    <property type="component" value="Chromosome"/>
</dbReference>
<dbReference type="EMBL" id="CP073249">
    <property type="protein sequence ID" value="QUF03975.1"/>
    <property type="molecule type" value="Genomic_DNA"/>
</dbReference>
<dbReference type="InterPro" id="IPR002941">
    <property type="entry name" value="DNA_methylase_N4/N6"/>
</dbReference>
<dbReference type="REBASE" id="466505">
    <property type="entry name" value="M.Apr31280CORF32250P"/>
</dbReference>
<sequence length="246" mass="26940">MRNYELHHGDALAVLPTLPPGSVDAVIADPPYNSGGRTNTERRKQSAVEKYVSSDSVTAATFPDFTGDQRDQRGYVAWLSLVLSHCLRATASGGHALVFTDWRQLPATSDALQAAGWLWQGTLVWHKPISRPKRGGFRSAAEYILWGSNGKYDTDRDLYLPGVFSASQPRGRQRRHITQKPVTGLLDELVRIAPDAGTVLDPFAGAGSTGVAALQSRRKFIGVELSPQYHRIAGERLAEADHHQTT</sequence>
<dbReference type="SUPFAM" id="SSF53335">
    <property type="entry name" value="S-adenosyl-L-methionine-dependent methyltransferases"/>
    <property type="match status" value="1"/>
</dbReference>
<dbReference type="GO" id="GO:0008170">
    <property type="term" value="F:N-methyltransferase activity"/>
    <property type="evidence" value="ECO:0007669"/>
    <property type="project" value="InterPro"/>
</dbReference>
<dbReference type="InterPro" id="IPR001091">
    <property type="entry name" value="RM_Methyltransferase"/>
</dbReference>
<dbReference type="Gene3D" id="3.40.50.150">
    <property type="entry name" value="Vaccinia Virus protein VP39"/>
    <property type="match status" value="1"/>
</dbReference>
<comment type="similarity">
    <text evidence="1 4">Belongs to the N(4)/N(6)-methyltransferase family.</text>
</comment>
<dbReference type="AlphaFoldDB" id="A0AA45R3V4"/>
<evidence type="ECO:0000256" key="3">
    <source>
        <dbReference type="ARBA" id="ARBA00022679"/>
    </source>
</evidence>
<evidence type="ECO:0000256" key="1">
    <source>
        <dbReference type="ARBA" id="ARBA00006594"/>
    </source>
</evidence>
<keyword evidence="2" id="KW-0489">Methyltransferase</keyword>
<evidence type="ECO:0000256" key="4">
    <source>
        <dbReference type="RuleBase" id="RU362026"/>
    </source>
</evidence>
<dbReference type="GO" id="GO:0032259">
    <property type="term" value="P:methylation"/>
    <property type="evidence" value="ECO:0007669"/>
    <property type="project" value="UniProtKB-KW"/>
</dbReference>
<keyword evidence="3" id="KW-0808">Transferase</keyword>
<protein>
    <recommendedName>
        <fullName evidence="4">Methyltransferase</fullName>
        <ecNumber evidence="4">2.1.1.-</ecNumber>
    </recommendedName>
</protein>
<organism evidence="6 7">
    <name type="scientific">Actinosynnema pretiosum subsp. pretiosum</name>
    <dbReference type="NCBI Taxonomy" id="103721"/>
    <lineage>
        <taxon>Bacteria</taxon>
        <taxon>Bacillati</taxon>
        <taxon>Actinomycetota</taxon>
        <taxon>Actinomycetes</taxon>
        <taxon>Pseudonocardiales</taxon>
        <taxon>Pseudonocardiaceae</taxon>
        <taxon>Actinosynnema</taxon>
    </lineage>
</organism>
<evidence type="ECO:0000259" key="5">
    <source>
        <dbReference type="Pfam" id="PF01555"/>
    </source>
</evidence>
<accession>A0AA45R3V4</accession>
<evidence type="ECO:0000313" key="7">
    <source>
        <dbReference type="Proteomes" id="UP000677152"/>
    </source>
</evidence>
<dbReference type="InterPro" id="IPR029063">
    <property type="entry name" value="SAM-dependent_MTases_sf"/>
</dbReference>
<dbReference type="EC" id="2.1.1.-" evidence="4"/>
<proteinExistence type="inferred from homology"/>
<feature type="domain" description="DNA methylase N-4/N-6" evidence="5">
    <location>
        <begin position="23"/>
        <end position="233"/>
    </location>
</feature>
<reference evidence="6" key="1">
    <citation type="submission" date="2021-04" db="EMBL/GenBank/DDBJ databases">
        <title>Genomic sequence of Actinosynnema pretiosum subsp. pretiosum ATCC 31280 (C-14919).</title>
        <authorList>
            <person name="Bai L."/>
            <person name="Wang X."/>
            <person name="Xiao Y."/>
        </authorList>
    </citation>
    <scope>NUCLEOTIDE SEQUENCE</scope>
    <source>
        <strain evidence="6">ATCC 31280</strain>
    </source>
</reference>
<dbReference type="Pfam" id="PF01555">
    <property type="entry name" value="N6_N4_Mtase"/>
    <property type="match status" value="1"/>
</dbReference>
<evidence type="ECO:0000313" key="6">
    <source>
        <dbReference type="EMBL" id="QUF03975.1"/>
    </source>
</evidence>